<evidence type="ECO:0000256" key="2">
    <source>
        <dbReference type="ARBA" id="ARBA00003145"/>
    </source>
</evidence>
<dbReference type="InterPro" id="IPR025202">
    <property type="entry name" value="PLD-like_dom"/>
</dbReference>
<proteinExistence type="predicted"/>
<dbReference type="PANTHER" id="PTHR18896">
    <property type="entry name" value="PHOSPHOLIPASE D"/>
    <property type="match status" value="1"/>
</dbReference>
<evidence type="ECO:0000256" key="1">
    <source>
        <dbReference type="ARBA" id="ARBA00000798"/>
    </source>
</evidence>
<dbReference type="CDD" id="cd09143">
    <property type="entry name" value="PLDc_vPLD1_2_like_bac_2"/>
    <property type="match status" value="1"/>
</dbReference>
<comment type="function">
    <text evidence="2">Could be a virulence factor.</text>
</comment>
<dbReference type="InterPro" id="IPR001736">
    <property type="entry name" value="PLipase_D/transphosphatidylase"/>
</dbReference>
<evidence type="ECO:0000313" key="13">
    <source>
        <dbReference type="Proteomes" id="UP000249842"/>
    </source>
</evidence>
<comment type="caution">
    <text evidence="12">The sequence shown here is derived from an EMBL/GenBank/DDBJ whole genome shotgun (WGS) entry which is preliminary data.</text>
</comment>
<dbReference type="SUPFAM" id="SSF56024">
    <property type="entry name" value="Phospholipase D/nuclease"/>
    <property type="match status" value="2"/>
</dbReference>
<dbReference type="PROSITE" id="PS50035">
    <property type="entry name" value="PLD"/>
    <property type="match status" value="2"/>
</dbReference>
<reference evidence="13" key="1">
    <citation type="submission" date="2018-05" db="EMBL/GenBank/DDBJ databases">
        <authorList>
            <person name="Li X."/>
        </authorList>
    </citation>
    <scope>NUCLEOTIDE SEQUENCE [LARGE SCALE GENOMIC DNA]</scope>
    <source>
        <strain evidence="13">HKS-05</strain>
    </source>
</reference>
<keyword evidence="13" id="KW-1185">Reference proteome</keyword>
<keyword evidence="7" id="KW-0378">Hydrolase</keyword>
<feature type="region of interest" description="Disordered" evidence="10">
    <location>
        <begin position="133"/>
        <end position="160"/>
    </location>
</feature>
<dbReference type="Gene3D" id="3.30.870.10">
    <property type="entry name" value="Endonuclease Chain A"/>
    <property type="match status" value="2"/>
</dbReference>
<evidence type="ECO:0000256" key="8">
    <source>
        <dbReference type="ARBA" id="ARBA00023098"/>
    </source>
</evidence>
<dbReference type="SMART" id="SM00155">
    <property type="entry name" value="PLDc"/>
    <property type="match status" value="2"/>
</dbReference>
<dbReference type="AlphaFoldDB" id="A0A328B379"/>
<keyword evidence="6" id="KW-0677">Repeat</keyword>
<comment type="subcellular location">
    <subcellularLocation>
        <location evidence="3">Secreted</location>
    </subcellularLocation>
</comment>
<dbReference type="EMBL" id="QFYP01000001">
    <property type="protein sequence ID" value="RAK61820.1"/>
    <property type="molecule type" value="Genomic_DNA"/>
</dbReference>
<feature type="domain" description="PLD phosphodiesterase" evidence="11">
    <location>
        <begin position="325"/>
        <end position="352"/>
    </location>
</feature>
<dbReference type="PANTHER" id="PTHR18896:SF76">
    <property type="entry name" value="PHOSPHOLIPASE"/>
    <property type="match status" value="1"/>
</dbReference>
<protein>
    <recommendedName>
        <fullName evidence="4">Phospholipase D</fullName>
    </recommendedName>
    <alternativeName>
        <fullName evidence="9">Choline phosphatase</fullName>
    </alternativeName>
</protein>
<evidence type="ECO:0000256" key="5">
    <source>
        <dbReference type="ARBA" id="ARBA00022525"/>
    </source>
</evidence>
<dbReference type="Pfam" id="PF13091">
    <property type="entry name" value="PLDc_2"/>
    <property type="match status" value="1"/>
</dbReference>
<evidence type="ECO:0000256" key="7">
    <source>
        <dbReference type="ARBA" id="ARBA00022801"/>
    </source>
</evidence>
<feature type="compositionally biased region" description="Basic and acidic residues" evidence="10">
    <location>
        <begin position="133"/>
        <end position="145"/>
    </location>
</feature>
<name>A0A328B379_9CAUL</name>
<dbReference type="GO" id="GO:0004630">
    <property type="term" value="F:phospholipase D activity"/>
    <property type="evidence" value="ECO:0007669"/>
    <property type="project" value="UniProtKB-EC"/>
</dbReference>
<evidence type="ECO:0000256" key="3">
    <source>
        <dbReference type="ARBA" id="ARBA00004613"/>
    </source>
</evidence>
<keyword evidence="5" id="KW-0964">Secreted</keyword>
<accession>A0A328B379</accession>
<dbReference type="Proteomes" id="UP000249842">
    <property type="component" value="Unassembled WGS sequence"/>
</dbReference>
<organism evidence="12 13">
    <name type="scientific">Phenylobacterium hankyongense</name>
    <dbReference type="NCBI Taxonomy" id="1813876"/>
    <lineage>
        <taxon>Bacteria</taxon>
        <taxon>Pseudomonadati</taxon>
        <taxon>Pseudomonadota</taxon>
        <taxon>Alphaproteobacteria</taxon>
        <taxon>Caulobacterales</taxon>
        <taxon>Caulobacteraceae</taxon>
        <taxon>Phenylobacterium</taxon>
    </lineage>
</organism>
<feature type="domain" description="PLD phosphodiesterase" evidence="11">
    <location>
        <begin position="105"/>
        <end position="132"/>
    </location>
</feature>
<evidence type="ECO:0000259" key="11">
    <source>
        <dbReference type="PROSITE" id="PS50035"/>
    </source>
</evidence>
<dbReference type="OrthoDB" id="8828485at2"/>
<comment type="catalytic activity">
    <reaction evidence="1">
        <text>a 1,2-diacyl-sn-glycero-3-phosphocholine + H2O = a 1,2-diacyl-sn-glycero-3-phosphate + choline + H(+)</text>
        <dbReference type="Rhea" id="RHEA:14445"/>
        <dbReference type="ChEBI" id="CHEBI:15354"/>
        <dbReference type="ChEBI" id="CHEBI:15377"/>
        <dbReference type="ChEBI" id="CHEBI:15378"/>
        <dbReference type="ChEBI" id="CHEBI:57643"/>
        <dbReference type="ChEBI" id="CHEBI:58608"/>
        <dbReference type="EC" id="3.1.4.4"/>
    </reaction>
</comment>
<gene>
    <name evidence="12" type="ORF">DJ021_13505</name>
</gene>
<dbReference type="GO" id="GO:0005576">
    <property type="term" value="C:extracellular region"/>
    <property type="evidence" value="ECO:0007669"/>
    <property type="project" value="UniProtKB-SubCell"/>
</dbReference>
<dbReference type="GO" id="GO:0009395">
    <property type="term" value="P:phospholipid catabolic process"/>
    <property type="evidence" value="ECO:0007669"/>
    <property type="project" value="TreeGrafter"/>
</dbReference>
<sequence length="473" mass="52562">MDMADYFDAAMKAMRKARHTVHLLNWAFEPQTLFHPQEGCAGPDEDRIANFLKALARDNTELDVRVLCWKSALPVAATQHWFTFADRKVFAGSKVKFVLDGKLPLGACHHQKAIVIDDAIGFCGGGDIGPDRWDTPQHLDNDPRREKTRHAHGNSDDDFDSRHEVMGLVEGAAAKALGALFRERWARATGEILPEPPPTRPAWPAGVKAQFERIEVGLSRTVPAWRRQPEVREVERLHLAGIAAAERCIYMENQYFTSPLIAAALARRLAEPDGPEVILIGTEHSPSYFDQATMDRTRVRFVETLKRADKSGRFQAYSPVTTLGRIIIVHAKLTIIDDRLLRIGSANINNRSMGFDTECDMSFEAGGRAGTGARREITRLRTRLLAHWLGCDEAVMEAAIGKAGGVVAGVEALRNAGYVRLRPVLLPPVVGVAAVIADYHVGDPFSSRDSWRWWRRKAESARAARRGRAAART</sequence>
<dbReference type="InterPro" id="IPR015679">
    <property type="entry name" value="PLipase_D_fam"/>
</dbReference>
<keyword evidence="8" id="KW-0443">Lipid metabolism</keyword>
<evidence type="ECO:0000256" key="6">
    <source>
        <dbReference type="ARBA" id="ARBA00022737"/>
    </source>
</evidence>
<evidence type="ECO:0000256" key="9">
    <source>
        <dbReference type="ARBA" id="ARBA00029594"/>
    </source>
</evidence>
<evidence type="ECO:0000256" key="4">
    <source>
        <dbReference type="ARBA" id="ARBA00018392"/>
    </source>
</evidence>
<evidence type="ECO:0000256" key="10">
    <source>
        <dbReference type="SAM" id="MobiDB-lite"/>
    </source>
</evidence>
<evidence type="ECO:0000313" key="12">
    <source>
        <dbReference type="EMBL" id="RAK61820.1"/>
    </source>
</evidence>